<accession>A0A7W8AIS6</accession>
<protein>
    <submittedName>
        <fullName evidence="2">Putative membrane protein YecN with MAPEG domain</fullName>
    </submittedName>
</protein>
<sequence>MYAAGFIVLLLMSLIAIAANNKLHHLHRLPMQWSLSGQVNWSAPRVIALASFPAIFAVISSALILTSISEHQQSTTQSLIFLGIVMIGLQILHLWLVHKKSSH</sequence>
<keyword evidence="1" id="KW-0812">Transmembrane</keyword>
<reference evidence="2 3" key="1">
    <citation type="submission" date="2020-08" db="EMBL/GenBank/DDBJ databases">
        <title>Genomic Encyclopedia of Type Strains, Phase IV (KMG-IV): sequencing the most valuable type-strain genomes for metagenomic binning, comparative biology and taxonomic classification.</title>
        <authorList>
            <person name="Goeker M."/>
        </authorList>
    </citation>
    <scope>NUCLEOTIDE SEQUENCE [LARGE SCALE GENOMIC DNA]</scope>
    <source>
        <strain evidence="2 3">DSM 25620</strain>
    </source>
</reference>
<keyword evidence="1" id="KW-1133">Transmembrane helix</keyword>
<dbReference type="EMBL" id="JACHIL010000002">
    <property type="protein sequence ID" value="MBB5091147.1"/>
    <property type="molecule type" value="Genomic_DNA"/>
</dbReference>
<dbReference type="Proteomes" id="UP000531231">
    <property type="component" value="Unassembled WGS sequence"/>
</dbReference>
<feature type="transmembrane region" description="Helical" evidence="1">
    <location>
        <begin position="78"/>
        <end position="97"/>
    </location>
</feature>
<evidence type="ECO:0000313" key="3">
    <source>
        <dbReference type="Proteomes" id="UP000531231"/>
    </source>
</evidence>
<name>A0A7W8AIS6_9HYPH</name>
<keyword evidence="3" id="KW-1185">Reference proteome</keyword>
<gene>
    <name evidence="2" type="ORF">HNQ68_001671</name>
</gene>
<dbReference type="AlphaFoldDB" id="A0A7W8AIS6"/>
<comment type="caution">
    <text evidence="2">The sequence shown here is derived from an EMBL/GenBank/DDBJ whole genome shotgun (WGS) entry which is preliminary data.</text>
</comment>
<evidence type="ECO:0000313" key="2">
    <source>
        <dbReference type="EMBL" id="MBB5091147.1"/>
    </source>
</evidence>
<feature type="transmembrane region" description="Helical" evidence="1">
    <location>
        <begin position="42"/>
        <end position="66"/>
    </location>
</feature>
<keyword evidence="1" id="KW-0472">Membrane</keyword>
<organism evidence="2 3">
    <name type="scientific">Pseudochrobactrum saccharolyticum</name>
    <dbReference type="NCBI Taxonomy" id="354352"/>
    <lineage>
        <taxon>Bacteria</taxon>
        <taxon>Pseudomonadati</taxon>
        <taxon>Pseudomonadota</taxon>
        <taxon>Alphaproteobacteria</taxon>
        <taxon>Hyphomicrobiales</taxon>
        <taxon>Brucellaceae</taxon>
        <taxon>Pseudochrobactrum</taxon>
    </lineage>
</organism>
<evidence type="ECO:0000256" key="1">
    <source>
        <dbReference type="SAM" id="Phobius"/>
    </source>
</evidence>
<proteinExistence type="predicted"/>